<dbReference type="Pfam" id="PF08241">
    <property type="entry name" value="Methyltransf_11"/>
    <property type="match status" value="1"/>
</dbReference>
<keyword evidence="4" id="KW-0808">Transferase</keyword>
<evidence type="ECO:0000256" key="3">
    <source>
        <dbReference type="ARBA" id="ARBA00022603"/>
    </source>
</evidence>
<comment type="caution">
    <text evidence="15">The sequence shown here is derived from an EMBL/GenBank/DDBJ whole genome shotgun (WGS) entry which is preliminary data.</text>
</comment>
<evidence type="ECO:0000256" key="13">
    <source>
        <dbReference type="ARBA" id="ARBA00083084"/>
    </source>
</evidence>
<evidence type="ECO:0000256" key="7">
    <source>
        <dbReference type="ARBA" id="ARBA00023128"/>
    </source>
</evidence>
<keyword evidence="7" id="KW-0496">Mitochondrion</keyword>
<keyword evidence="6" id="KW-0809">Transit peptide</keyword>
<sequence length="297" mass="32949">MRTFTSILEDWASQVTLLVKLAHGILLDGIVLRSVTELQVINLTTISVPFILLKMTHFRPFVPLHYRLSRKLWTDNGGDSLRYHMGDGVTWDSFYNRLSSSNSLHFDWFSSYNHLKDFLLSLLNDIAAEQHTETPLKLLDVGCGTSDVGLGIFCDSTVPVCVSCIDRSAPAILAMNNILKGPTIVPKHPNSCLKYIQGDATDLHGFPSSSTSLVLDKGTSDSLLRLSKMDAQRMVKEALRVLHPRAKLVQLTDEDPDARLPFLEEAGAGPGVTFHELGDRDSMPYYAYIVTSPCLAQ</sequence>
<comment type="subcellular location">
    <subcellularLocation>
        <location evidence="1">Mitochondrion</location>
    </subcellularLocation>
</comment>
<dbReference type="AlphaFoldDB" id="A0A8T2IY22"/>
<reference evidence="15" key="1">
    <citation type="thesis" date="2020" institute="ProQuest LLC" country="789 East Eisenhower Parkway, Ann Arbor, MI, USA">
        <title>Comparative Genomics and Chromosome Evolution.</title>
        <authorList>
            <person name="Mudd A.B."/>
        </authorList>
    </citation>
    <scope>NUCLEOTIDE SEQUENCE</scope>
    <source>
        <strain evidence="15">Female2</strain>
        <tissue evidence="15">Blood</tissue>
    </source>
</reference>
<evidence type="ECO:0000256" key="8">
    <source>
        <dbReference type="ARBA" id="ARBA00051191"/>
    </source>
</evidence>
<dbReference type="OrthoDB" id="411785at2759"/>
<evidence type="ECO:0000256" key="12">
    <source>
        <dbReference type="ARBA" id="ARBA00068729"/>
    </source>
</evidence>
<evidence type="ECO:0000313" key="15">
    <source>
        <dbReference type="EMBL" id="KAG8437909.1"/>
    </source>
</evidence>
<comment type="catalytic activity">
    <reaction evidence="9">
        <text>N(6),N(6)-dimethyl-L-lysyl-[citrate synthase] + S-adenosyl-L-methionine = N(6),N(6),N(6)-trimethyl-L-lysyl-[citrate synthase] + S-adenosyl-L-homocysteine + H(+)</text>
        <dbReference type="Rhea" id="RHEA:55552"/>
        <dbReference type="Rhea" id="RHEA-COMP:14214"/>
        <dbReference type="Rhea" id="RHEA-COMP:14215"/>
        <dbReference type="ChEBI" id="CHEBI:15378"/>
        <dbReference type="ChEBI" id="CHEBI:57856"/>
        <dbReference type="ChEBI" id="CHEBI:59789"/>
        <dbReference type="ChEBI" id="CHEBI:61961"/>
        <dbReference type="ChEBI" id="CHEBI:61976"/>
    </reaction>
</comment>
<dbReference type="CDD" id="cd02440">
    <property type="entry name" value="AdoMet_MTases"/>
    <property type="match status" value="1"/>
</dbReference>
<evidence type="ECO:0000256" key="2">
    <source>
        <dbReference type="ARBA" id="ARBA00008361"/>
    </source>
</evidence>
<dbReference type="GO" id="GO:0005739">
    <property type="term" value="C:mitochondrion"/>
    <property type="evidence" value="ECO:0007669"/>
    <property type="project" value="UniProtKB-SubCell"/>
</dbReference>
<evidence type="ECO:0000256" key="11">
    <source>
        <dbReference type="ARBA" id="ARBA00058794"/>
    </source>
</evidence>
<evidence type="ECO:0000256" key="10">
    <source>
        <dbReference type="ARBA" id="ARBA00052681"/>
    </source>
</evidence>
<comment type="catalytic activity">
    <reaction evidence="10">
        <text>N(6)-methyl-L-lysyl-[citrate synthase] + S-adenosyl-L-methionine = N(6),N(6)-dimethyl-L-lysyl-[citrate synthase] + S-adenosyl-L-homocysteine + H(+)</text>
        <dbReference type="Rhea" id="RHEA:55548"/>
        <dbReference type="Rhea" id="RHEA-COMP:14213"/>
        <dbReference type="Rhea" id="RHEA-COMP:14214"/>
        <dbReference type="ChEBI" id="CHEBI:15378"/>
        <dbReference type="ChEBI" id="CHEBI:57856"/>
        <dbReference type="ChEBI" id="CHEBI:59789"/>
        <dbReference type="ChEBI" id="CHEBI:61929"/>
        <dbReference type="ChEBI" id="CHEBI:61976"/>
    </reaction>
</comment>
<keyword evidence="16" id="KW-1185">Reference proteome</keyword>
<proteinExistence type="inferred from homology"/>
<comment type="similarity">
    <text evidence="2">Belongs to the methyltransferase superfamily.</text>
</comment>
<evidence type="ECO:0000313" key="16">
    <source>
        <dbReference type="Proteomes" id="UP000812440"/>
    </source>
</evidence>
<protein>
    <recommendedName>
        <fullName evidence="12">Citrate synthase-lysine N-methyltransferase CSKMT, mitochondrial</fullName>
    </recommendedName>
    <alternativeName>
        <fullName evidence="13">Methyltransferase-like protein 12, mitochondrial</fullName>
    </alternativeName>
</protein>
<dbReference type="FunFam" id="3.40.50.150:FF:000200">
    <property type="entry name" value="Citrate synthase lysine methyltransferase"/>
    <property type="match status" value="1"/>
</dbReference>
<keyword evidence="3" id="KW-0489">Methyltransferase</keyword>
<dbReference type="InterPro" id="IPR051419">
    <property type="entry name" value="Lys/N-term_MeTrsfase_sf"/>
</dbReference>
<name>A0A8T2IY22_9PIPI</name>
<feature type="domain" description="Methyltransferase type 11" evidence="14">
    <location>
        <begin position="139"/>
        <end position="249"/>
    </location>
</feature>
<evidence type="ECO:0000256" key="4">
    <source>
        <dbReference type="ARBA" id="ARBA00022679"/>
    </source>
</evidence>
<dbReference type="GO" id="GO:0008757">
    <property type="term" value="F:S-adenosylmethionine-dependent methyltransferase activity"/>
    <property type="evidence" value="ECO:0007669"/>
    <property type="project" value="InterPro"/>
</dbReference>
<gene>
    <name evidence="15" type="ORF">GDO86_008559</name>
</gene>
<evidence type="ECO:0000259" key="14">
    <source>
        <dbReference type="Pfam" id="PF08241"/>
    </source>
</evidence>
<dbReference type="PANTHER" id="PTHR12176:SF83">
    <property type="entry name" value="CITRATE SYNTHASE-LYSINE N-METHYLTRANSFERASE CSKMT, MITOCHONDRIAL"/>
    <property type="match status" value="1"/>
</dbReference>
<dbReference type="Proteomes" id="UP000812440">
    <property type="component" value="Chromosome 4"/>
</dbReference>
<dbReference type="PANTHER" id="PTHR12176">
    <property type="entry name" value="SAM-DEPENDENT METHYLTRANSFERASE SUPERFAMILY PROTEIN"/>
    <property type="match status" value="1"/>
</dbReference>
<dbReference type="SUPFAM" id="SSF53335">
    <property type="entry name" value="S-adenosyl-L-methionine-dependent methyltransferases"/>
    <property type="match status" value="1"/>
</dbReference>
<dbReference type="InterPro" id="IPR013216">
    <property type="entry name" value="Methyltransf_11"/>
</dbReference>
<organism evidence="15 16">
    <name type="scientific">Hymenochirus boettgeri</name>
    <name type="common">Congo dwarf clawed frog</name>
    <dbReference type="NCBI Taxonomy" id="247094"/>
    <lineage>
        <taxon>Eukaryota</taxon>
        <taxon>Metazoa</taxon>
        <taxon>Chordata</taxon>
        <taxon>Craniata</taxon>
        <taxon>Vertebrata</taxon>
        <taxon>Euteleostomi</taxon>
        <taxon>Amphibia</taxon>
        <taxon>Batrachia</taxon>
        <taxon>Anura</taxon>
        <taxon>Pipoidea</taxon>
        <taxon>Pipidae</taxon>
        <taxon>Pipinae</taxon>
        <taxon>Hymenochirus</taxon>
    </lineage>
</organism>
<comment type="function">
    <text evidence="11">Protein-lysine methyltransferase that selectively trimethylates citrate synthase (CS) in mitochondria. Seems to conduct trimethylation in a highly distributive manner rather than in a processive manner, and thus introduces a single methyl group per binding event.</text>
</comment>
<dbReference type="GO" id="GO:0032259">
    <property type="term" value="P:methylation"/>
    <property type="evidence" value="ECO:0007669"/>
    <property type="project" value="UniProtKB-KW"/>
</dbReference>
<evidence type="ECO:0000256" key="1">
    <source>
        <dbReference type="ARBA" id="ARBA00004173"/>
    </source>
</evidence>
<keyword evidence="5" id="KW-0949">S-adenosyl-L-methionine</keyword>
<dbReference type="EMBL" id="JAACNH010000007">
    <property type="protein sequence ID" value="KAG8437909.1"/>
    <property type="molecule type" value="Genomic_DNA"/>
</dbReference>
<dbReference type="InterPro" id="IPR029063">
    <property type="entry name" value="SAM-dependent_MTases_sf"/>
</dbReference>
<dbReference type="Gene3D" id="3.40.50.150">
    <property type="entry name" value="Vaccinia Virus protein VP39"/>
    <property type="match status" value="1"/>
</dbReference>
<evidence type="ECO:0000256" key="9">
    <source>
        <dbReference type="ARBA" id="ARBA00052621"/>
    </source>
</evidence>
<evidence type="ECO:0000256" key="5">
    <source>
        <dbReference type="ARBA" id="ARBA00022691"/>
    </source>
</evidence>
<accession>A0A8T2IY22</accession>
<comment type="catalytic activity">
    <reaction evidence="8">
        <text>L-lysyl-[citrate synthase] + S-adenosyl-L-methionine = N(6)-methyl-L-lysyl-[citrate synthase] + S-adenosyl-L-homocysteine + H(+)</text>
        <dbReference type="Rhea" id="RHEA:55544"/>
        <dbReference type="Rhea" id="RHEA-COMP:14212"/>
        <dbReference type="Rhea" id="RHEA-COMP:14213"/>
        <dbReference type="ChEBI" id="CHEBI:15378"/>
        <dbReference type="ChEBI" id="CHEBI:29969"/>
        <dbReference type="ChEBI" id="CHEBI:57856"/>
        <dbReference type="ChEBI" id="CHEBI:59789"/>
        <dbReference type="ChEBI" id="CHEBI:61929"/>
    </reaction>
</comment>
<evidence type="ECO:0000256" key="6">
    <source>
        <dbReference type="ARBA" id="ARBA00022946"/>
    </source>
</evidence>